<keyword evidence="10" id="KW-1185">Reference proteome</keyword>
<comment type="caution">
    <text evidence="9">The sequence shown here is derived from an EMBL/GenBank/DDBJ whole genome shotgun (WGS) entry which is preliminary data.</text>
</comment>
<dbReference type="Pfam" id="PF00441">
    <property type="entry name" value="Acyl-CoA_dh_1"/>
    <property type="match status" value="1"/>
</dbReference>
<dbReference type="SUPFAM" id="SSF56645">
    <property type="entry name" value="Acyl-CoA dehydrogenase NM domain-like"/>
    <property type="match status" value="1"/>
</dbReference>
<dbReference type="Gene3D" id="1.20.140.10">
    <property type="entry name" value="Butyryl-CoA Dehydrogenase, subunit A, domain 3"/>
    <property type="match status" value="1"/>
</dbReference>
<dbReference type="RefSeq" id="WP_119771611.1">
    <property type="nucleotide sequence ID" value="NZ_QYUO01000003.1"/>
</dbReference>
<dbReference type="InterPro" id="IPR009100">
    <property type="entry name" value="AcylCoA_DH/oxidase_NM_dom_sf"/>
</dbReference>
<feature type="domain" description="Acyl-CoA dehydrogenase/oxidase C-terminal" evidence="6">
    <location>
        <begin position="230"/>
        <end position="395"/>
    </location>
</feature>
<comment type="cofactor">
    <cofactor evidence="1">
        <name>FAD</name>
        <dbReference type="ChEBI" id="CHEBI:57692"/>
    </cofactor>
</comment>
<evidence type="ECO:0000259" key="7">
    <source>
        <dbReference type="Pfam" id="PF02770"/>
    </source>
</evidence>
<evidence type="ECO:0000313" key="9">
    <source>
        <dbReference type="EMBL" id="RJF91713.1"/>
    </source>
</evidence>
<dbReference type="Gene3D" id="2.40.110.10">
    <property type="entry name" value="Butyryl-CoA Dehydrogenase, subunit A, domain 2"/>
    <property type="match status" value="1"/>
</dbReference>
<evidence type="ECO:0000259" key="6">
    <source>
        <dbReference type="Pfam" id="PF00441"/>
    </source>
</evidence>
<dbReference type="InterPro" id="IPR052161">
    <property type="entry name" value="Mycobact_Acyl-CoA_DH"/>
</dbReference>
<evidence type="ECO:0000259" key="8">
    <source>
        <dbReference type="Pfam" id="PF02771"/>
    </source>
</evidence>
<dbReference type="Pfam" id="PF02770">
    <property type="entry name" value="Acyl-CoA_dh_M"/>
    <property type="match status" value="1"/>
</dbReference>
<dbReference type="Gene3D" id="1.10.540.10">
    <property type="entry name" value="Acyl-CoA dehydrogenase/oxidase, N-terminal domain"/>
    <property type="match status" value="1"/>
</dbReference>
<feature type="domain" description="Acyl-CoA dehydrogenase/oxidase N-terminal" evidence="8">
    <location>
        <begin position="10"/>
        <end position="121"/>
    </location>
</feature>
<reference evidence="10" key="1">
    <citation type="submission" date="2018-09" db="EMBL/GenBank/DDBJ databases">
        <authorList>
            <person name="Zhu H."/>
        </authorList>
    </citation>
    <scope>NUCLEOTIDE SEQUENCE [LARGE SCALE GENOMIC DNA]</scope>
    <source>
        <strain evidence="10">K1R23-30</strain>
    </source>
</reference>
<dbReference type="InterPro" id="IPR006091">
    <property type="entry name" value="Acyl-CoA_Oxase/DH_mid-dom"/>
</dbReference>
<dbReference type="InterPro" id="IPR037069">
    <property type="entry name" value="AcylCoA_DH/ox_N_sf"/>
</dbReference>
<dbReference type="InterPro" id="IPR013786">
    <property type="entry name" value="AcylCoA_DH/ox_N"/>
</dbReference>
<evidence type="ECO:0000256" key="2">
    <source>
        <dbReference type="ARBA" id="ARBA00009347"/>
    </source>
</evidence>
<dbReference type="InterPro" id="IPR009075">
    <property type="entry name" value="AcylCo_DH/oxidase_C"/>
</dbReference>
<evidence type="ECO:0000313" key="10">
    <source>
        <dbReference type="Proteomes" id="UP000265955"/>
    </source>
</evidence>
<dbReference type="OrthoDB" id="9770681at2"/>
<dbReference type="PANTHER" id="PTHR43292:SF3">
    <property type="entry name" value="ACYL-COA DEHYDROGENASE FADE29"/>
    <property type="match status" value="1"/>
</dbReference>
<evidence type="ECO:0000256" key="1">
    <source>
        <dbReference type="ARBA" id="ARBA00001974"/>
    </source>
</evidence>
<evidence type="ECO:0000256" key="4">
    <source>
        <dbReference type="ARBA" id="ARBA00022827"/>
    </source>
</evidence>
<dbReference type="Proteomes" id="UP000265955">
    <property type="component" value="Unassembled WGS sequence"/>
</dbReference>
<keyword evidence="5" id="KW-0560">Oxidoreductase</keyword>
<name>A0A3A3G0W7_9BURK</name>
<dbReference type="GO" id="GO:0050660">
    <property type="term" value="F:flavin adenine dinucleotide binding"/>
    <property type="evidence" value="ECO:0007669"/>
    <property type="project" value="InterPro"/>
</dbReference>
<comment type="similarity">
    <text evidence="2">Belongs to the acyl-CoA dehydrogenase family.</text>
</comment>
<proteinExistence type="inferred from homology"/>
<keyword evidence="4" id="KW-0274">FAD</keyword>
<dbReference type="FunFam" id="2.40.110.10:FF:000011">
    <property type="entry name" value="Acyl-CoA dehydrogenase FadE34"/>
    <property type="match status" value="1"/>
</dbReference>
<dbReference type="GO" id="GO:0016627">
    <property type="term" value="F:oxidoreductase activity, acting on the CH-CH group of donors"/>
    <property type="evidence" value="ECO:0007669"/>
    <property type="project" value="InterPro"/>
</dbReference>
<dbReference type="EMBL" id="QYUO01000003">
    <property type="protein sequence ID" value="RJF91713.1"/>
    <property type="molecule type" value="Genomic_DNA"/>
</dbReference>
<organism evidence="9 10">
    <name type="scientific">Noviherbaspirillum saxi</name>
    <dbReference type="NCBI Taxonomy" id="2320863"/>
    <lineage>
        <taxon>Bacteria</taxon>
        <taxon>Pseudomonadati</taxon>
        <taxon>Pseudomonadota</taxon>
        <taxon>Betaproteobacteria</taxon>
        <taxon>Burkholderiales</taxon>
        <taxon>Oxalobacteraceae</taxon>
        <taxon>Noviherbaspirillum</taxon>
    </lineage>
</organism>
<evidence type="ECO:0000256" key="5">
    <source>
        <dbReference type="ARBA" id="ARBA00023002"/>
    </source>
</evidence>
<protein>
    <submittedName>
        <fullName evidence="9">Acyl-CoA dehydrogenase</fullName>
    </submittedName>
</protein>
<gene>
    <name evidence="9" type="ORF">D3871_23765</name>
</gene>
<dbReference type="Pfam" id="PF02771">
    <property type="entry name" value="Acyl-CoA_dh_N"/>
    <property type="match status" value="1"/>
</dbReference>
<keyword evidence="3" id="KW-0285">Flavoprotein</keyword>
<accession>A0A3A3G0W7</accession>
<dbReference type="InterPro" id="IPR036250">
    <property type="entry name" value="AcylCo_DH-like_C"/>
</dbReference>
<dbReference type="GO" id="GO:0005886">
    <property type="term" value="C:plasma membrane"/>
    <property type="evidence" value="ECO:0007669"/>
    <property type="project" value="TreeGrafter"/>
</dbReference>
<dbReference type="PANTHER" id="PTHR43292">
    <property type="entry name" value="ACYL-COA DEHYDROGENASE"/>
    <property type="match status" value="1"/>
</dbReference>
<dbReference type="InterPro" id="IPR046373">
    <property type="entry name" value="Acyl-CoA_Oxase/DH_mid-dom_sf"/>
</dbReference>
<sequence>MNFDIDPADVAFREEVRAFLRESLPADIAERNKRGFHFLRDDMREWTKILNRKGWSGPNWPSEWGGPGWSPVRQFIFEDECFMAGAPWIDTAGFKMIGPVIMSFGSEEMKREFGPRILNGDVFWGQGFSEPNAGSDLGSLTTRAVREGDEYVINGRKIWTSYVESADVIFMLVKTDPEAKQRGISMLLVDKNAPGITIRPIIDIGEGYSLNEVFFDDVRTPVKYLVGEEGKGWSYAKHLLDLERAFSAEWPRNKRNLEQLRAMAGRARAGGERLIDSPGFAARLAQLDVDLQALEWLTLRALYERKGGNTLPVGSLLKVRGSELLQKIGEMQVEALGDYGAYFYDDPHATPAGDMNWPPGPDYAPGVVADYMYRRATTVYGGANEVQRTIIARSFLEL</sequence>
<evidence type="ECO:0000256" key="3">
    <source>
        <dbReference type="ARBA" id="ARBA00022630"/>
    </source>
</evidence>
<dbReference type="SUPFAM" id="SSF47203">
    <property type="entry name" value="Acyl-CoA dehydrogenase C-terminal domain-like"/>
    <property type="match status" value="1"/>
</dbReference>
<dbReference type="AlphaFoldDB" id="A0A3A3G0W7"/>
<feature type="domain" description="Acyl-CoA oxidase/dehydrogenase middle" evidence="7">
    <location>
        <begin position="127"/>
        <end position="218"/>
    </location>
</feature>